<feature type="domain" description="Plastocyanin-like" evidence="6">
    <location>
        <begin position="34"/>
        <end position="139"/>
    </location>
</feature>
<evidence type="ECO:0000256" key="2">
    <source>
        <dbReference type="ARBA" id="ARBA00022723"/>
    </source>
</evidence>
<keyword evidence="3" id="KW-0560">Oxidoreductase</keyword>
<feature type="domain" description="Plastocyanin-like" evidence="5">
    <location>
        <begin position="353"/>
        <end position="454"/>
    </location>
</feature>
<gene>
    <name evidence="7" type="ORF">EZ313_05050</name>
</gene>
<dbReference type="EMBL" id="SMLM01000001">
    <property type="protein sequence ID" value="TFZ07490.1"/>
    <property type="molecule type" value="Genomic_DNA"/>
</dbReference>
<reference evidence="7 8" key="1">
    <citation type="submission" date="2019-03" db="EMBL/GenBank/DDBJ databases">
        <title>Ramlibacter henchirensis DSM 14656, whole genome shotgun sequence.</title>
        <authorList>
            <person name="Zhang X."/>
            <person name="Feng G."/>
            <person name="Zhu H."/>
        </authorList>
    </citation>
    <scope>NUCLEOTIDE SEQUENCE [LARGE SCALE GENOMIC DNA]</scope>
    <source>
        <strain evidence="7 8">DSM 14656</strain>
    </source>
</reference>
<dbReference type="InterPro" id="IPR011706">
    <property type="entry name" value="Cu-oxidase_C"/>
</dbReference>
<dbReference type="CDD" id="cd13906">
    <property type="entry name" value="CuRO_3_CumA_like"/>
    <property type="match status" value="1"/>
</dbReference>
<organism evidence="7 8">
    <name type="scientific">Ramlibacter henchirensis</name>
    <dbReference type="NCBI Taxonomy" id="204072"/>
    <lineage>
        <taxon>Bacteria</taxon>
        <taxon>Pseudomonadati</taxon>
        <taxon>Pseudomonadota</taxon>
        <taxon>Betaproteobacteria</taxon>
        <taxon>Burkholderiales</taxon>
        <taxon>Comamonadaceae</taxon>
        <taxon>Ramlibacter</taxon>
    </lineage>
</organism>
<keyword evidence="8" id="KW-1185">Reference proteome</keyword>
<feature type="domain" description="Plastocyanin-like" evidence="4">
    <location>
        <begin position="172"/>
        <end position="261"/>
    </location>
</feature>
<dbReference type="GO" id="GO:0016491">
    <property type="term" value="F:oxidoreductase activity"/>
    <property type="evidence" value="ECO:0007669"/>
    <property type="project" value="UniProtKB-KW"/>
</dbReference>
<dbReference type="Pfam" id="PF07732">
    <property type="entry name" value="Cu-oxidase_3"/>
    <property type="match status" value="1"/>
</dbReference>
<dbReference type="InterPro" id="IPR001117">
    <property type="entry name" value="Cu-oxidase_2nd"/>
</dbReference>
<dbReference type="GO" id="GO:0005507">
    <property type="term" value="F:copper ion binding"/>
    <property type="evidence" value="ECO:0007669"/>
    <property type="project" value="InterPro"/>
</dbReference>
<comment type="caution">
    <text evidence="7">The sequence shown here is derived from an EMBL/GenBank/DDBJ whole genome shotgun (WGS) entry which is preliminary data.</text>
</comment>
<evidence type="ECO:0000259" key="5">
    <source>
        <dbReference type="Pfam" id="PF07731"/>
    </source>
</evidence>
<dbReference type="OrthoDB" id="9757546at2"/>
<accession>A0A4Z0CAV5</accession>
<dbReference type="InterPro" id="IPR002355">
    <property type="entry name" value="Cu_oxidase_Cu_BS"/>
</dbReference>
<dbReference type="Pfam" id="PF00394">
    <property type="entry name" value="Cu-oxidase"/>
    <property type="match status" value="1"/>
</dbReference>
<comment type="subcellular location">
    <subcellularLocation>
        <location evidence="1">Periplasm</location>
    </subcellularLocation>
</comment>
<evidence type="ECO:0000313" key="8">
    <source>
        <dbReference type="Proteomes" id="UP000298180"/>
    </source>
</evidence>
<dbReference type="Gene3D" id="2.60.40.420">
    <property type="entry name" value="Cupredoxins - blue copper proteins"/>
    <property type="match status" value="3"/>
</dbReference>
<dbReference type="InterPro" id="IPR011707">
    <property type="entry name" value="Cu-oxidase-like_N"/>
</dbReference>
<dbReference type="CDD" id="cd13861">
    <property type="entry name" value="CuRO_1_CumA_like"/>
    <property type="match status" value="1"/>
</dbReference>
<name>A0A4Z0CAV5_9BURK</name>
<dbReference type="PANTHER" id="PTHR11709:SF2">
    <property type="entry name" value="MULTICOPPER OXIDASE LPR1"/>
    <property type="match status" value="1"/>
</dbReference>
<evidence type="ECO:0000313" key="7">
    <source>
        <dbReference type="EMBL" id="TFZ07490.1"/>
    </source>
</evidence>
<dbReference type="GO" id="GO:0030288">
    <property type="term" value="C:outer membrane-bounded periplasmic space"/>
    <property type="evidence" value="ECO:0007669"/>
    <property type="project" value="TreeGrafter"/>
</dbReference>
<protein>
    <submittedName>
        <fullName evidence="7">Multicopper oxidase family protein</fullName>
    </submittedName>
</protein>
<evidence type="ECO:0000259" key="6">
    <source>
        <dbReference type="Pfam" id="PF07732"/>
    </source>
</evidence>
<dbReference type="InterPro" id="IPR008972">
    <property type="entry name" value="Cupredoxin"/>
</dbReference>
<dbReference type="Pfam" id="PF07731">
    <property type="entry name" value="Cu-oxidase_2"/>
    <property type="match status" value="1"/>
</dbReference>
<dbReference type="Proteomes" id="UP000298180">
    <property type="component" value="Unassembled WGS sequence"/>
</dbReference>
<dbReference type="SUPFAM" id="SSF49503">
    <property type="entry name" value="Cupredoxins"/>
    <property type="match status" value="3"/>
</dbReference>
<dbReference type="AlphaFoldDB" id="A0A4Z0CAV5"/>
<sequence length="455" mass="50240">MATTACTAPPGRSQRVVEVDLVAAPGTAMLRGSGQPAVDVWSYGGAVPGPQIRAVQGSRLRVNFENRLPAETTVHWHGMRVPHAMDGVPHLTQAPVPPGGRFRYEFDLPDAGTYWYHSHSRSSEQVERGLYGSIVVEEQRPLPVDRELTWVLDDWRLARDGRISGDFAQPHDVAHAGRIGNVVTVNGQVPGDVRVRRGERLRLRLVNAANARIFGLQFDGHRSLVVAIDGQPVAPHEPDRNTVVLAPGMRVDLVLDAMGRPGERHAVGDVFYPRAAYDLLRLAYDEGAVREKALPRPEAIAPNPLPDPDLAAAQLHELRFEGGMHGGLHQAMLDGRSVPFMSLLRSGKAWAVNGTVADSHVHEPVLTLRRGRSYRLGFVNDTRWHHPMHLHGHSLRVLSRNGVPTRHREWQDTVLLAPDERAEVAFVADNPGDWMLHCHVLEHQDGGMMAVVRVA</sequence>
<dbReference type="CDD" id="cd13885">
    <property type="entry name" value="CuRO_2_CumA_like"/>
    <property type="match status" value="1"/>
</dbReference>
<keyword evidence="2" id="KW-0479">Metal-binding</keyword>
<dbReference type="PROSITE" id="PS00079">
    <property type="entry name" value="MULTICOPPER_OXIDASE1"/>
    <property type="match status" value="1"/>
</dbReference>
<evidence type="ECO:0000256" key="3">
    <source>
        <dbReference type="ARBA" id="ARBA00023002"/>
    </source>
</evidence>
<evidence type="ECO:0000256" key="1">
    <source>
        <dbReference type="ARBA" id="ARBA00004418"/>
    </source>
</evidence>
<dbReference type="PANTHER" id="PTHR11709">
    <property type="entry name" value="MULTI-COPPER OXIDASE"/>
    <property type="match status" value="1"/>
</dbReference>
<dbReference type="InterPro" id="IPR033138">
    <property type="entry name" value="Cu_oxidase_CS"/>
</dbReference>
<evidence type="ECO:0000259" key="4">
    <source>
        <dbReference type="Pfam" id="PF00394"/>
    </source>
</evidence>
<dbReference type="PROSITE" id="PS00080">
    <property type="entry name" value="MULTICOPPER_OXIDASE2"/>
    <property type="match status" value="1"/>
</dbReference>
<dbReference type="InterPro" id="IPR045087">
    <property type="entry name" value="Cu-oxidase_fam"/>
</dbReference>
<proteinExistence type="predicted"/>